<keyword evidence="1" id="KW-0732">Signal</keyword>
<name>A0ABY0M442_9FLAO</name>
<proteinExistence type="predicted"/>
<feature type="signal peptide" evidence="1">
    <location>
        <begin position="1"/>
        <end position="18"/>
    </location>
</feature>
<gene>
    <name evidence="2" type="ORF">SAMN02927916_4577</name>
</gene>
<dbReference type="Gene3D" id="2.40.160.20">
    <property type="match status" value="1"/>
</dbReference>
<dbReference type="EMBL" id="FMVC01000009">
    <property type="protein sequence ID" value="SCY98924.1"/>
    <property type="molecule type" value="Genomic_DNA"/>
</dbReference>
<dbReference type="SUPFAM" id="SSF56925">
    <property type="entry name" value="OMPA-like"/>
    <property type="match status" value="1"/>
</dbReference>
<comment type="caution">
    <text evidence="2">The sequence shown here is derived from an EMBL/GenBank/DDBJ whole genome shotgun (WGS) entry which is preliminary data.</text>
</comment>
<keyword evidence="3" id="KW-1185">Reference proteome</keyword>
<dbReference type="Proteomes" id="UP000199307">
    <property type="component" value="Unassembled WGS sequence"/>
</dbReference>
<feature type="chain" id="PRO_5047428389" evidence="1">
    <location>
        <begin position="19"/>
        <end position="196"/>
    </location>
</feature>
<dbReference type="RefSeq" id="WP_091135980.1">
    <property type="nucleotide sequence ID" value="NZ_CP023642.1"/>
</dbReference>
<evidence type="ECO:0000313" key="2">
    <source>
        <dbReference type="EMBL" id="SCY98924.1"/>
    </source>
</evidence>
<dbReference type="InterPro" id="IPR011250">
    <property type="entry name" value="OMP/PagP_B-barrel"/>
</dbReference>
<sequence>MKKIIASLMLLGTISLSAQNSVVNVAWSLGFSTGDLSDYISDVSARGFSLSYARFVKPELTVGFSTGWNVFHSSLAYDTYTEGTSSLSGKQWRTNNAIPILANANYYFKKSDKINSYAGMGIGMVYNRRNTDMYIYTLEEESWNFALQPEIGLEYKIDSKVALTAAGKYYYCFESGEIPYPTSYFALNIGVSFLGW</sequence>
<reference evidence="2 3" key="1">
    <citation type="submission" date="2016-10" db="EMBL/GenBank/DDBJ databases">
        <authorList>
            <person name="Varghese N."/>
            <person name="Submissions S."/>
        </authorList>
    </citation>
    <scope>NUCLEOTIDE SEQUENCE [LARGE SCALE GENOMIC DNA]</scope>
    <source>
        <strain evidence="2 3">CGMCC 1.6859</strain>
    </source>
</reference>
<protein>
    <submittedName>
        <fullName evidence="2">Opacity protein</fullName>
    </submittedName>
</protein>
<organism evidence="2 3">
    <name type="scientific">Flavobacterium anhuiense</name>
    <dbReference type="NCBI Taxonomy" id="459526"/>
    <lineage>
        <taxon>Bacteria</taxon>
        <taxon>Pseudomonadati</taxon>
        <taxon>Bacteroidota</taxon>
        <taxon>Flavobacteriia</taxon>
        <taxon>Flavobacteriales</taxon>
        <taxon>Flavobacteriaceae</taxon>
        <taxon>Flavobacterium</taxon>
    </lineage>
</organism>
<accession>A0ABY0M442</accession>
<evidence type="ECO:0000313" key="3">
    <source>
        <dbReference type="Proteomes" id="UP000199307"/>
    </source>
</evidence>
<evidence type="ECO:0000256" key="1">
    <source>
        <dbReference type="SAM" id="SignalP"/>
    </source>
</evidence>